<dbReference type="InterPro" id="IPR039212">
    <property type="entry name" value="RBFA_mitochondrial"/>
</dbReference>
<dbReference type="PANTHER" id="PTHR14725">
    <property type="entry name" value="RIBOSOME-BINDING FACTOR A, MITOCHONDRIAL-RELATED"/>
    <property type="match status" value="1"/>
</dbReference>
<dbReference type="InterPro" id="IPR015946">
    <property type="entry name" value="KH_dom-like_a/b"/>
</dbReference>
<evidence type="ECO:0008006" key="3">
    <source>
        <dbReference type="Google" id="ProtNLM"/>
    </source>
</evidence>
<keyword evidence="2" id="KW-1185">Reference proteome</keyword>
<reference evidence="1" key="2">
    <citation type="journal article" date="2023" name="Commun. Biol.">
        <title>Intrasexual cuticular hydrocarbon dimorphism in a wasp sheds light on hydrocarbon biosynthesis genes in Hymenoptera.</title>
        <authorList>
            <person name="Moris V.C."/>
            <person name="Podsiadlowski L."/>
            <person name="Martin S."/>
            <person name="Oeyen J.P."/>
            <person name="Donath A."/>
            <person name="Petersen M."/>
            <person name="Wilbrandt J."/>
            <person name="Misof B."/>
            <person name="Liedtke D."/>
            <person name="Thamm M."/>
            <person name="Scheiner R."/>
            <person name="Schmitt T."/>
            <person name="Niehuis O."/>
        </authorList>
    </citation>
    <scope>NUCLEOTIDE SEQUENCE</scope>
    <source>
        <strain evidence="1">GBR_01_08_01A</strain>
    </source>
</reference>
<evidence type="ECO:0000313" key="1">
    <source>
        <dbReference type="EMBL" id="KAK2576630.1"/>
    </source>
</evidence>
<dbReference type="InterPro" id="IPR023799">
    <property type="entry name" value="RbfA_dom_sf"/>
</dbReference>
<proteinExistence type="predicted"/>
<dbReference type="Pfam" id="PF02033">
    <property type="entry name" value="RBFA"/>
    <property type="match status" value="1"/>
</dbReference>
<dbReference type="SUPFAM" id="SSF89919">
    <property type="entry name" value="Ribosome-binding factor A, RbfA"/>
    <property type="match status" value="1"/>
</dbReference>
<organism evidence="1 2">
    <name type="scientific">Odynerus spinipes</name>
    <dbReference type="NCBI Taxonomy" id="1348599"/>
    <lineage>
        <taxon>Eukaryota</taxon>
        <taxon>Metazoa</taxon>
        <taxon>Ecdysozoa</taxon>
        <taxon>Arthropoda</taxon>
        <taxon>Hexapoda</taxon>
        <taxon>Insecta</taxon>
        <taxon>Pterygota</taxon>
        <taxon>Neoptera</taxon>
        <taxon>Endopterygota</taxon>
        <taxon>Hymenoptera</taxon>
        <taxon>Apocrita</taxon>
        <taxon>Aculeata</taxon>
        <taxon>Vespoidea</taxon>
        <taxon>Vespidae</taxon>
        <taxon>Eumeninae</taxon>
        <taxon>Odynerus</taxon>
    </lineage>
</organism>
<protein>
    <recommendedName>
        <fullName evidence="3">Ribosome-binding factor A, mitochondrial</fullName>
    </recommendedName>
</protein>
<gene>
    <name evidence="1" type="ORF">KPH14_005297</name>
</gene>
<dbReference type="Gene3D" id="3.30.300.20">
    <property type="match status" value="1"/>
</dbReference>
<dbReference type="AlphaFoldDB" id="A0AAD9RBG3"/>
<dbReference type="Proteomes" id="UP001258017">
    <property type="component" value="Unassembled WGS sequence"/>
</dbReference>
<evidence type="ECO:0000313" key="2">
    <source>
        <dbReference type="Proteomes" id="UP001258017"/>
    </source>
</evidence>
<name>A0AAD9RBG3_9HYME</name>
<sequence>MINKCDPKRKWYKGSPNSSADNFSINIQKKKLTSLHVQRRVTVLNKLFMKHITDLMSSGETAPKMLECGIEVTQVTLSPDFQIANVFWTHEKVNDKSWLITTEEMLQKCAFTLRHELSQLRVISHVPPIQFVKDKTYSLAKEIEERLAIADFGQDYEHPSLRLEQTIQIHPRVEIDDTTSESDVNDNKILETNDFKIVLPQMRHDVLGLDHHNIMSKIKSSLNKSKCTGKDNTISSGSTSTTMDMFLNKKQDELFAQFLKKRQIKEKQRNSLKKSKERAQNSMFTDMETFDCEEDVETSFDDNFDYYEKAYEDEMEKYNESIEKNELY</sequence>
<dbReference type="InterPro" id="IPR000238">
    <property type="entry name" value="RbfA"/>
</dbReference>
<reference evidence="1" key="1">
    <citation type="submission" date="2021-08" db="EMBL/GenBank/DDBJ databases">
        <authorList>
            <person name="Misof B."/>
            <person name="Oliver O."/>
            <person name="Podsiadlowski L."/>
            <person name="Donath A."/>
            <person name="Peters R."/>
            <person name="Mayer C."/>
            <person name="Rust J."/>
            <person name="Gunkel S."/>
            <person name="Lesny P."/>
            <person name="Martin S."/>
            <person name="Oeyen J.P."/>
            <person name="Petersen M."/>
            <person name="Panagiotis P."/>
            <person name="Wilbrandt J."/>
            <person name="Tanja T."/>
        </authorList>
    </citation>
    <scope>NUCLEOTIDE SEQUENCE</scope>
    <source>
        <strain evidence="1">GBR_01_08_01A</strain>
        <tissue evidence="1">Thorax + abdomen</tissue>
    </source>
</reference>
<dbReference type="EMBL" id="JAIFRP010004405">
    <property type="protein sequence ID" value="KAK2576630.1"/>
    <property type="molecule type" value="Genomic_DNA"/>
</dbReference>
<dbReference type="GO" id="GO:0006364">
    <property type="term" value="P:rRNA processing"/>
    <property type="evidence" value="ECO:0007669"/>
    <property type="project" value="InterPro"/>
</dbReference>
<dbReference type="PANTHER" id="PTHR14725:SF0">
    <property type="entry name" value="RIBOSOME-BINDING FACTOR A, MITOCHONDRIAL-RELATED"/>
    <property type="match status" value="1"/>
</dbReference>
<comment type="caution">
    <text evidence="1">The sequence shown here is derived from an EMBL/GenBank/DDBJ whole genome shotgun (WGS) entry which is preliminary data.</text>
</comment>
<accession>A0AAD9RBG3</accession>